<evidence type="ECO:0000259" key="4">
    <source>
        <dbReference type="Pfam" id="PF00892"/>
    </source>
</evidence>
<keyword evidence="3" id="KW-0472">Membrane</keyword>
<sequence length="90" mass="9908">MIIRPDELKKEWVFNRKTILLGGILAPGGYLLFLFALSLAEVAQLAPMREIGTVFGTVLGILVLRERHGLRWMAGSAMITLGVIMLGVWG</sequence>
<dbReference type="Pfam" id="PF00892">
    <property type="entry name" value="EamA"/>
    <property type="match status" value="1"/>
</dbReference>
<proteinExistence type="inferred from homology"/>
<dbReference type="InterPro" id="IPR037185">
    <property type="entry name" value="EmrE-like"/>
</dbReference>
<keyword evidence="3" id="KW-1133">Transmembrane helix</keyword>
<keyword evidence="3" id="KW-0812">Transmembrane</keyword>
<name>A0A7W1X7B8_9BACL</name>
<evidence type="ECO:0000256" key="1">
    <source>
        <dbReference type="ARBA" id="ARBA00004127"/>
    </source>
</evidence>
<keyword evidence="6" id="KW-1185">Reference proteome</keyword>
<dbReference type="Proteomes" id="UP000530514">
    <property type="component" value="Unassembled WGS sequence"/>
</dbReference>
<reference evidence="5 6" key="1">
    <citation type="submission" date="2020-07" db="EMBL/GenBank/DDBJ databases">
        <authorList>
            <person name="Feng H."/>
        </authorList>
    </citation>
    <scope>NUCLEOTIDE SEQUENCE [LARGE SCALE GENOMIC DNA]</scope>
    <source>
        <strain evidence="6">s-11</strain>
    </source>
</reference>
<gene>
    <name evidence="5" type="ORF">H1164_00680</name>
</gene>
<feature type="transmembrane region" description="Helical" evidence="3">
    <location>
        <begin position="71"/>
        <end position="89"/>
    </location>
</feature>
<dbReference type="SUPFAM" id="SSF103481">
    <property type="entry name" value="Multidrug resistance efflux transporter EmrE"/>
    <property type="match status" value="1"/>
</dbReference>
<feature type="transmembrane region" description="Helical" evidence="3">
    <location>
        <begin position="20"/>
        <end position="40"/>
    </location>
</feature>
<organism evidence="5 6">
    <name type="scientific">Thermoactinomyces daqus</name>
    <dbReference type="NCBI Taxonomy" id="1329516"/>
    <lineage>
        <taxon>Bacteria</taxon>
        <taxon>Bacillati</taxon>
        <taxon>Bacillota</taxon>
        <taxon>Bacilli</taxon>
        <taxon>Bacillales</taxon>
        <taxon>Thermoactinomycetaceae</taxon>
        <taxon>Thermoactinomyces</taxon>
    </lineage>
</organism>
<comment type="similarity">
    <text evidence="2">Belongs to the EamA transporter family.</text>
</comment>
<dbReference type="InterPro" id="IPR000620">
    <property type="entry name" value="EamA_dom"/>
</dbReference>
<comment type="caution">
    <text evidence="5">The sequence shown here is derived from an EMBL/GenBank/DDBJ whole genome shotgun (WGS) entry which is preliminary data.</text>
</comment>
<evidence type="ECO:0000256" key="3">
    <source>
        <dbReference type="SAM" id="Phobius"/>
    </source>
</evidence>
<feature type="transmembrane region" description="Helical" evidence="3">
    <location>
        <begin position="46"/>
        <end position="64"/>
    </location>
</feature>
<evidence type="ECO:0000313" key="5">
    <source>
        <dbReference type="EMBL" id="MBA4541427.1"/>
    </source>
</evidence>
<dbReference type="GO" id="GO:0016020">
    <property type="term" value="C:membrane"/>
    <property type="evidence" value="ECO:0007669"/>
    <property type="project" value="InterPro"/>
</dbReference>
<evidence type="ECO:0000256" key="2">
    <source>
        <dbReference type="ARBA" id="ARBA00007362"/>
    </source>
</evidence>
<dbReference type="EMBL" id="JACEIP010000001">
    <property type="protein sequence ID" value="MBA4541427.1"/>
    <property type="molecule type" value="Genomic_DNA"/>
</dbReference>
<dbReference type="Gene3D" id="1.10.3730.20">
    <property type="match status" value="1"/>
</dbReference>
<accession>A0A7W1X7B8</accession>
<dbReference type="RefSeq" id="WP_181735388.1">
    <property type="nucleotide sequence ID" value="NZ_JACEIP010000001.1"/>
</dbReference>
<comment type="subcellular location">
    <subcellularLocation>
        <location evidence="1">Endomembrane system</location>
        <topology evidence="1">Multi-pass membrane protein</topology>
    </subcellularLocation>
</comment>
<dbReference type="AlphaFoldDB" id="A0A7W1X7B8"/>
<feature type="domain" description="EamA" evidence="4">
    <location>
        <begin position="8"/>
        <end position="86"/>
    </location>
</feature>
<protein>
    <submittedName>
        <fullName evidence="5">EamA family transporter</fullName>
    </submittedName>
</protein>
<evidence type="ECO:0000313" key="6">
    <source>
        <dbReference type="Proteomes" id="UP000530514"/>
    </source>
</evidence>